<dbReference type="Pfam" id="PF08302">
    <property type="entry name" value="tRNA_lig_CPD"/>
    <property type="match status" value="1"/>
</dbReference>
<dbReference type="GO" id="GO:0003972">
    <property type="term" value="F:RNA ligase (ATP) activity"/>
    <property type="evidence" value="ECO:0007669"/>
    <property type="project" value="InterPro"/>
</dbReference>
<evidence type="ECO:0000313" key="3">
    <source>
        <dbReference type="Proteomes" id="UP000827799"/>
    </source>
</evidence>
<dbReference type="InterPro" id="IPR015965">
    <property type="entry name" value="tRNA_lig_PDEase"/>
</dbReference>
<dbReference type="Proteomes" id="UP000827799">
    <property type="component" value="Segment"/>
</dbReference>
<evidence type="ECO:0000313" key="2">
    <source>
        <dbReference type="EMBL" id="QWM90060.1"/>
    </source>
</evidence>
<protein>
    <recommendedName>
        <fullName evidence="1">tRNA ligase phosphodiesterase domain-containing protein</fullName>
    </recommendedName>
</protein>
<dbReference type="RefSeq" id="YP_010359632.1">
    <property type="nucleotide sequence ID" value="NC_062775.1"/>
</dbReference>
<organism evidence="2 3">
    <name type="scientific">uncultured phage cr18_1</name>
    <dbReference type="NCBI Taxonomy" id="2986407"/>
    <lineage>
        <taxon>Viruses</taxon>
        <taxon>Duplodnaviria</taxon>
        <taxon>Heunggongvirae</taxon>
        <taxon>Uroviricota</taxon>
        <taxon>Caudoviricetes</taxon>
        <taxon>Crassvirales</taxon>
        <taxon>Steigviridae</taxon>
        <taxon>Asinivirinae</taxon>
        <taxon>Lebriduvirus</taxon>
        <taxon>Lebriduvirus gastrointestinalis</taxon>
    </lineage>
</organism>
<sequence>MEEDNQNYIQYRLIMREYQYYGLFLTQGSRDKLRRYLIDSPYQLAFLMSTKEYLDHCTLLHVSQEKDHVDLKKLLDELCTNTTKHALVVNAVGMSDRALAFRVSMPQLGSSRTGELKFIPLCANRTPHITICTFGDGKPQDSNNITKWTEIEPMGITTLIHKV</sequence>
<dbReference type="GO" id="GO:0005524">
    <property type="term" value="F:ATP binding"/>
    <property type="evidence" value="ECO:0007669"/>
    <property type="project" value="InterPro"/>
</dbReference>
<dbReference type="GO" id="GO:0006388">
    <property type="term" value="P:tRNA splicing, via endonucleolytic cleavage and ligation"/>
    <property type="evidence" value="ECO:0007669"/>
    <property type="project" value="InterPro"/>
</dbReference>
<dbReference type="GeneID" id="75691991"/>
<dbReference type="EMBL" id="MZ130485">
    <property type="protein sequence ID" value="QWM90060.1"/>
    <property type="molecule type" value="Genomic_DNA"/>
</dbReference>
<reference evidence="2 3" key="1">
    <citation type="submission" date="2021-04" db="EMBL/GenBank/DDBJ databases">
        <authorList>
            <person name="Shkoporov A.N."/>
            <person name="Stockdale S.R."/>
            <person name="Guerin E."/>
            <person name="Ross R.P."/>
            <person name="Hill C."/>
        </authorList>
    </citation>
    <scope>NUCLEOTIDE SEQUENCE [LARGE SCALE GENOMIC DNA]</scope>
    <source>
        <strain evidence="3">cr18_1</strain>
    </source>
</reference>
<proteinExistence type="predicted"/>
<accession>A0AAE7RWM3</accession>
<keyword evidence="3" id="KW-1185">Reference proteome</keyword>
<name>A0AAE7RWM3_9CAUD</name>
<evidence type="ECO:0000259" key="1">
    <source>
        <dbReference type="Pfam" id="PF08302"/>
    </source>
</evidence>
<feature type="domain" description="tRNA ligase phosphodiesterase" evidence="1">
    <location>
        <begin position="56"/>
        <end position="148"/>
    </location>
</feature>
<gene>
    <name evidence="2" type="primary">gp_22725</name>
</gene>
<dbReference type="KEGG" id="vg:75691991"/>